<gene>
    <name evidence="2" type="ORF">AN484_08635</name>
</gene>
<evidence type="ECO:0000313" key="3">
    <source>
        <dbReference type="Proteomes" id="UP000092093"/>
    </source>
</evidence>
<proteinExistence type="predicted"/>
<evidence type="ECO:0000313" key="2">
    <source>
        <dbReference type="EMBL" id="OBQ44110.1"/>
    </source>
</evidence>
<accession>A0A1B7X489</accession>
<dbReference type="AlphaFoldDB" id="A0A1B7X489"/>
<dbReference type="Proteomes" id="UP000092093">
    <property type="component" value="Unassembled WGS sequence"/>
</dbReference>
<dbReference type="InterPro" id="IPR041049">
    <property type="entry name" value="DUF5615"/>
</dbReference>
<name>A0A1B7X489_APHFL</name>
<organism evidence="2 3">
    <name type="scientific">Aphanizomenon flos-aquae WA102</name>
    <dbReference type="NCBI Taxonomy" id="1710896"/>
    <lineage>
        <taxon>Bacteria</taxon>
        <taxon>Bacillati</taxon>
        <taxon>Cyanobacteriota</taxon>
        <taxon>Cyanophyceae</taxon>
        <taxon>Nostocales</taxon>
        <taxon>Aphanizomenonaceae</taxon>
        <taxon>Aphanizomenon</taxon>
    </lineage>
</organism>
<reference evidence="2 3" key="1">
    <citation type="submission" date="2015-09" db="EMBL/GenBank/DDBJ databases">
        <title>Aphanizomenon flos-aquae WA102.</title>
        <authorList>
            <person name="Driscoll C."/>
        </authorList>
    </citation>
    <scope>NUCLEOTIDE SEQUENCE [LARGE SCALE GENOMIC DNA]</scope>
    <source>
        <strain evidence="2">WA102</strain>
    </source>
</reference>
<sequence length="124" mass="13733">MNNLRFLADVHISPLTVAALKLNGYDILRSTDLLPATTADIDILELARVEGRIIITQDLDFSMLIAVGKYNQPSLVTLRLSSAKPDAIAQRLLEVLPQLEEELTQGSALTIDDNSVRIRKLPIR</sequence>
<comment type="caution">
    <text evidence="2">The sequence shown here is derived from an EMBL/GenBank/DDBJ whole genome shotgun (WGS) entry which is preliminary data.</text>
</comment>
<dbReference type="PATRIC" id="fig|1710896.3.peg.5765"/>
<dbReference type="Pfam" id="PF18480">
    <property type="entry name" value="DUF5615"/>
    <property type="match status" value="1"/>
</dbReference>
<protein>
    <recommendedName>
        <fullName evidence="1">DUF5615 domain-containing protein</fullName>
    </recommendedName>
</protein>
<dbReference type="EMBL" id="LJOW01000031">
    <property type="protein sequence ID" value="OBQ44110.1"/>
    <property type="molecule type" value="Genomic_DNA"/>
</dbReference>
<feature type="domain" description="DUF5615" evidence="1">
    <location>
        <begin position="5"/>
        <end position="112"/>
    </location>
</feature>
<evidence type="ECO:0000259" key="1">
    <source>
        <dbReference type="Pfam" id="PF18480"/>
    </source>
</evidence>